<evidence type="ECO:0000313" key="9">
    <source>
        <dbReference type="EMBL" id="CAK1591985.1"/>
    </source>
</evidence>
<protein>
    <recommendedName>
        <fullName evidence="8">C2H2-type domain-containing protein</fullName>
    </recommendedName>
</protein>
<evidence type="ECO:0000256" key="6">
    <source>
        <dbReference type="ARBA" id="ARBA00023242"/>
    </source>
</evidence>
<dbReference type="EMBL" id="CAVLGL010000087">
    <property type="protein sequence ID" value="CAK1591985.1"/>
    <property type="molecule type" value="Genomic_DNA"/>
</dbReference>
<dbReference type="AlphaFoldDB" id="A0AAV1LAZ5"/>
<dbReference type="GO" id="GO:0001228">
    <property type="term" value="F:DNA-binding transcription activator activity, RNA polymerase II-specific"/>
    <property type="evidence" value="ECO:0007669"/>
    <property type="project" value="TreeGrafter"/>
</dbReference>
<feature type="domain" description="C2H2-type" evidence="8">
    <location>
        <begin position="66"/>
        <end position="89"/>
    </location>
</feature>
<feature type="domain" description="C2H2-type" evidence="8">
    <location>
        <begin position="509"/>
        <end position="537"/>
    </location>
</feature>
<organism evidence="9 10">
    <name type="scientific">Parnassius mnemosyne</name>
    <name type="common">clouded apollo</name>
    <dbReference type="NCBI Taxonomy" id="213953"/>
    <lineage>
        <taxon>Eukaryota</taxon>
        <taxon>Metazoa</taxon>
        <taxon>Ecdysozoa</taxon>
        <taxon>Arthropoda</taxon>
        <taxon>Hexapoda</taxon>
        <taxon>Insecta</taxon>
        <taxon>Pterygota</taxon>
        <taxon>Neoptera</taxon>
        <taxon>Endopterygota</taxon>
        <taxon>Lepidoptera</taxon>
        <taxon>Glossata</taxon>
        <taxon>Ditrysia</taxon>
        <taxon>Papilionoidea</taxon>
        <taxon>Papilionidae</taxon>
        <taxon>Parnassiinae</taxon>
        <taxon>Parnassini</taxon>
        <taxon>Parnassius</taxon>
        <taxon>Driopa</taxon>
    </lineage>
</organism>
<dbReference type="SUPFAM" id="SSF57667">
    <property type="entry name" value="beta-beta-alpha zinc fingers"/>
    <property type="match status" value="8"/>
</dbReference>
<comment type="subcellular location">
    <subcellularLocation>
        <location evidence="1">Nucleus</location>
    </subcellularLocation>
</comment>
<dbReference type="Pfam" id="PF00096">
    <property type="entry name" value="zf-C2H2"/>
    <property type="match status" value="9"/>
</dbReference>
<evidence type="ECO:0000259" key="8">
    <source>
        <dbReference type="PROSITE" id="PS50157"/>
    </source>
</evidence>
<keyword evidence="6" id="KW-0539">Nucleus</keyword>
<dbReference type="GO" id="GO:0005634">
    <property type="term" value="C:nucleus"/>
    <property type="evidence" value="ECO:0007669"/>
    <property type="project" value="UniProtKB-SubCell"/>
</dbReference>
<accession>A0AAV1LAZ5</accession>
<feature type="domain" description="C2H2-type" evidence="8">
    <location>
        <begin position="263"/>
        <end position="291"/>
    </location>
</feature>
<dbReference type="PANTHER" id="PTHR24376:SF235">
    <property type="entry name" value="C2H2-TYPE DOMAIN-CONTAINING PROTEIN"/>
    <property type="match status" value="1"/>
</dbReference>
<evidence type="ECO:0000256" key="5">
    <source>
        <dbReference type="ARBA" id="ARBA00022833"/>
    </source>
</evidence>
<dbReference type="GO" id="GO:0000978">
    <property type="term" value="F:RNA polymerase II cis-regulatory region sequence-specific DNA binding"/>
    <property type="evidence" value="ECO:0007669"/>
    <property type="project" value="TreeGrafter"/>
</dbReference>
<feature type="domain" description="C2H2-type" evidence="8">
    <location>
        <begin position="374"/>
        <end position="397"/>
    </location>
</feature>
<evidence type="ECO:0000256" key="4">
    <source>
        <dbReference type="ARBA" id="ARBA00022771"/>
    </source>
</evidence>
<feature type="domain" description="C2H2-type" evidence="8">
    <location>
        <begin position="315"/>
        <end position="343"/>
    </location>
</feature>
<feature type="domain" description="C2H2-type" evidence="8">
    <location>
        <begin position="158"/>
        <end position="185"/>
    </location>
</feature>
<gene>
    <name evidence="9" type="ORF">PARMNEM_LOCUS12073</name>
</gene>
<dbReference type="Proteomes" id="UP001314205">
    <property type="component" value="Unassembled WGS sequence"/>
</dbReference>
<feature type="domain" description="C2H2-type" evidence="8">
    <location>
        <begin position="7"/>
        <end position="35"/>
    </location>
</feature>
<feature type="domain" description="C2H2-type" evidence="8">
    <location>
        <begin position="480"/>
        <end position="508"/>
    </location>
</feature>
<dbReference type="SMART" id="SM00355">
    <property type="entry name" value="ZnF_C2H2"/>
    <property type="match status" value="20"/>
</dbReference>
<feature type="domain" description="C2H2-type" evidence="8">
    <location>
        <begin position="635"/>
        <end position="658"/>
    </location>
</feature>
<feature type="domain" description="C2H2-type" evidence="8">
    <location>
        <begin position="422"/>
        <end position="450"/>
    </location>
</feature>
<feature type="domain" description="C2H2-type" evidence="8">
    <location>
        <begin position="187"/>
        <end position="215"/>
    </location>
</feature>
<keyword evidence="10" id="KW-1185">Reference proteome</keyword>
<comment type="caution">
    <text evidence="9">The sequence shown here is derived from an EMBL/GenBank/DDBJ whole genome shotgun (WGS) entry which is preliminary data.</text>
</comment>
<dbReference type="Pfam" id="PF13912">
    <property type="entry name" value="zf-C2H2_6"/>
    <property type="match status" value="2"/>
</dbReference>
<evidence type="ECO:0000256" key="7">
    <source>
        <dbReference type="PROSITE-ProRule" id="PRU00042"/>
    </source>
</evidence>
<reference evidence="9 10" key="1">
    <citation type="submission" date="2023-11" db="EMBL/GenBank/DDBJ databases">
        <authorList>
            <person name="Hedman E."/>
            <person name="Englund M."/>
            <person name="Stromberg M."/>
            <person name="Nyberg Akerstrom W."/>
            <person name="Nylinder S."/>
            <person name="Jareborg N."/>
            <person name="Kallberg Y."/>
            <person name="Kronander E."/>
        </authorList>
    </citation>
    <scope>NUCLEOTIDE SEQUENCE [LARGE SCALE GENOMIC DNA]</scope>
</reference>
<feature type="domain" description="C2H2-type" evidence="8">
    <location>
        <begin position="451"/>
        <end position="479"/>
    </location>
</feature>
<evidence type="ECO:0000256" key="1">
    <source>
        <dbReference type="ARBA" id="ARBA00004123"/>
    </source>
</evidence>
<proteinExistence type="predicted"/>
<feature type="domain" description="C2H2-type" evidence="8">
    <location>
        <begin position="97"/>
        <end position="125"/>
    </location>
</feature>
<dbReference type="PANTHER" id="PTHR24376">
    <property type="entry name" value="ZINC FINGER PROTEIN"/>
    <property type="match status" value="1"/>
</dbReference>
<keyword evidence="3" id="KW-0677">Repeat</keyword>
<dbReference type="InterPro" id="IPR013087">
    <property type="entry name" value="Znf_C2H2_type"/>
</dbReference>
<feature type="domain" description="C2H2-type" evidence="8">
    <location>
        <begin position="569"/>
        <end position="597"/>
    </location>
</feature>
<dbReference type="InterPro" id="IPR036236">
    <property type="entry name" value="Znf_C2H2_sf"/>
</dbReference>
<keyword evidence="2" id="KW-0479">Metal-binding</keyword>
<feature type="domain" description="C2H2-type" evidence="8">
    <location>
        <begin position="599"/>
        <end position="627"/>
    </location>
</feature>
<evidence type="ECO:0000256" key="2">
    <source>
        <dbReference type="ARBA" id="ARBA00022723"/>
    </source>
</evidence>
<dbReference type="Pfam" id="PF13894">
    <property type="entry name" value="zf-C2H2_4"/>
    <property type="match status" value="1"/>
</dbReference>
<evidence type="ECO:0000256" key="3">
    <source>
        <dbReference type="ARBA" id="ARBA00022737"/>
    </source>
</evidence>
<name>A0AAV1LAZ5_9NEOP</name>
<evidence type="ECO:0000313" key="10">
    <source>
        <dbReference type="Proteomes" id="UP001314205"/>
    </source>
</evidence>
<dbReference type="GO" id="GO:0008270">
    <property type="term" value="F:zinc ion binding"/>
    <property type="evidence" value="ECO:0007669"/>
    <property type="project" value="UniProtKB-KW"/>
</dbReference>
<dbReference type="PROSITE" id="PS50157">
    <property type="entry name" value="ZINC_FINGER_C2H2_2"/>
    <property type="match status" value="16"/>
</dbReference>
<keyword evidence="5" id="KW-0862">Zinc</keyword>
<keyword evidence="4 7" id="KW-0863">Zinc-finger</keyword>
<dbReference type="Gene3D" id="3.30.160.60">
    <property type="entry name" value="Classic Zinc Finger"/>
    <property type="match status" value="11"/>
</dbReference>
<sequence>MFHNQVYVCDYCNRTFTRKYNLQTHIENYHMNSSCYCDICDQRFGTPAGLQLHLSRGHNRYGQPFPECDLCGRIFTRKQNITSHMITVHLQGVRPDIRCKFCDKTFTTERNLKRHLNQLHNPHLEYPTCDECNKVFKGKHSLIAHIQSTHNVTEKGLIKCHLCEKVYTNNRNLKRHVEMFHGEREEFRCDVCPKVYTSNQSLRRHTKTRHNPEHWTQYKCEICNKIVIGKENFNNHVTFYHRKNIYSSNQYDAFNLRSNSRQFICSKCNKTFKEEPLLRRHVKIEHSFQDFYRYCKKSLLELMEGTMETYRNNFYNCEFCRNAFPSIYELKDHMRINHDKDYCLSNCNVCFSKFYSRESMVEHKKICLPPPNVNTCSHCDKLFTDISSLEFHVRIFHPQAHIADSVISSSNIDETSIELGSYKCAHCDRIYYSDRSLKHHVKLKHTTDEAKECGFCGKVCSNKYYLASHIKIVHNNDTWSKCDYCDKQFKSKRNIRRHIEYTHLGMQRYKCIECETLFKEKRSLRKHVRIKHPNSTSFPQCHICQKRFESAKSCKIHLKLLHSFNMNTHPCDLCSVSFNSVEALNIHLQTKHLAEEEIYKCEVCNLVFNGQEKFEQHNQFSHVNLVQTINRKVLPRCVICTKDFSTRKTLKRHIKKFHEEFDVDELATYGWRLRETNVECEDCIKNFNDEFHFNVYQELKHLRESIIFRCETCFSSYNAFEYSIQRYKLANLNTCKSKLILSELCTTEMSDSEVTHHAQSTEIMEPESTTNDIKVEPPDVLYEIKTEPMSP</sequence>
<feature type="domain" description="C2H2-type" evidence="8">
    <location>
        <begin position="127"/>
        <end position="155"/>
    </location>
</feature>
<dbReference type="PROSITE" id="PS00028">
    <property type="entry name" value="ZINC_FINGER_C2H2_1"/>
    <property type="match status" value="18"/>
</dbReference>